<dbReference type="RefSeq" id="WP_311685768.1">
    <property type="nucleotide sequence ID" value="NZ_JAVRHM010000016.1"/>
</dbReference>
<feature type="chain" id="PRO_5047297823" evidence="1">
    <location>
        <begin position="20"/>
        <end position="335"/>
    </location>
</feature>
<protein>
    <submittedName>
        <fullName evidence="2">DUF3078 domain-containing protein</fullName>
    </submittedName>
</protein>
<evidence type="ECO:0000313" key="3">
    <source>
        <dbReference type="Proteomes" id="UP001261624"/>
    </source>
</evidence>
<organism evidence="2 3">
    <name type="scientific">Autumnicola patrickiae</name>
    <dbReference type="NCBI Taxonomy" id="3075591"/>
    <lineage>
        <taxon>Bacteria</taxon>
        <taxon>Pseudomonadati</taxon>
        <taxon>Bacteroidota</taxon>
        <taxon>Flavobacteriia</taxon>
        <taxon>Flavobacteriales</taxon>
        <taxon>Flavobacteriaceae</taxon>
        <taxon>Autumnicola</taxon>
    </lineage>
</organism>
<sequence length="335" mass="38269">MKIRLLSLILCLYSISSFSSNFYQIPVIIIDTTEAERNSIVQDSVETDVVNYWDEKNAVGLDFSEVAFINWSSGGNNSVSALIHGDFERNYKKELTNWRNSAIIRYGINAQEGREIRKTEDELVISSSFGSRRDSTSNWYYSAKMDFNTQFTNGYRYPDTENPISKFMAPGYLFLGVGAEFSHPNEDLTAYFSPITQKSTFVLDQRLANEGMFGVTPAVRDEDGNLIEKGEKVRTEFGMLLTSKFSKEIFENVNLRNRLSLYSDYLNKFGNIDVDWQVNVNLKVNDFIKANVGSQIRYDDDVKYKEDIDGDGELETTGPRIQFKQTLGIGVVYEF</sequence>
<proteinExistence type="predicted"/>
<accession>A0ABU3E4I3</accession>
<feature type="signal peptide" evidence="1">
    <location>
        <begin position="1"/>
        <end position="19"/>
    </location>
</feature>
<dbReference type="Pfam" id="PF11276">
    <property type="entry name" value="DUF3078"/>
    <property type="match status" value="1"/>
</dbReference>
<reference evidence="2 3" key="1">
    <citation type="submission" date="2023-09" db="EMBL/GenBank/DDBJ databases">
        <authorList>
            <person name="Rey-Velasco X."/>
        </authorList>
    </citation>
    <scope>NUCLEOTIDE SEQUENCE [LARGE SCALE GENOMIC DNA]</scope>
    <source>
        <strain evidence="2 3">F188</strain>
    </source>
</reference>
<comment type="caution">
    <text evidence="2">The sequence shown here is derived from an EMBL/GenBank/DDBJ whole genome shotgun (WGS) entry which is preliminary data.</text>
</comment>
<dbReference type="Proteomes" id="UP001261624">
    <property type="component" value="Unassembled WGS sequence"/>
</dbReference>
<dbReference type="InterPro" id="IPR021428">
    <property type="entry name" value="DUF3078"/>
</dbReference>
<evidence type="ECO:0000313" key="2">
    <source>
        <dbReference type="EMBL" id="MDT0690842.1"/>
    </source>
</evidence>
<keyword evidence="1" id="KW-0732">Signal</keyword>
<evidence type="ECO:0000256" key="1">
    <source>
        <dbReference type="SAM" id="SignalP"/>
    </source>
</evidence>
<keyword evidence="3" id="KW-1185">Reference proteome</keyword>
<name>A0ABU3E4I3_9FLAO</name>
<gene>
    <name evidence="2" type="ORF">RM549_13675</name>
</gene>
<dbReference type="EMBL" id="JAVRHM010000016">
    <property type="protein sequence ID" value="MDT0690842.1"/>
    <property type="molecule type" value="Genomic_DNA"/>
</dbReference>